<feature type="compositionally biased region" description="Low complexity" evidence="1">
    <location>
        <begin position="589"/>
        <end position="600"/>
    </location>
</feature>
<feature type="region of interest" description="Disordered" evidence="1">
    <location>
        <begin position="430"/>
        <end position="749"/>
    </location>
</feature>
<dbReference type="GO" id="GO:0003723">
    <property type="term" value="F:RNA binding"/>
    <property type="evidence" value="ECO:0007669"/>
    <property type="project" value="TreeGrafter"/>
</dbReference>
<name>A0A6P7XMJ3_9AMPH</name>
<dbReference type="InterPro" id="IPR035979">
    <property type="entry name" value="RBD_domain_sf"/>
</dbReference>
<dbReference type="PANTHER" id="PTHR22014:SF2">
    <property type="entry name" value="RNA-BINDING PROTEIN 33"/>
    <property type="match status" value="1"/>
</dbReference>
<feature type="region of interest" description="Disordered" evidence="1">
    <location>
        <begin position="290"/>
        <end position="332"/>
    </location>
</feature>
<feature type="region of interest" description="Disordered" evidence="1">
    <location>
        <begin position="174"/>
        <end position="250"/>
    </location>
</feature>
<feature type="compositionally biased region" description="Low complexity" evidence="1">
    <location>
        <begin position="870"/>
        <end position="890"/>
    </location>
</feature>
<dbReference type="AlphaFoldDB" id="A0A6P7XMJ3"/>
<feature type="compositionally biased region" description="Polar residues" evidence="1">
    <location>
        <begin position="893"/>
        <end position="907"/>
    </location>
</feature>
<feature type="region of interest" description="Disordered" evidence="1">
    <location>
        <begin position="868"/>
        <end position="911"/>
    </location>
</feature>
<feature type="compositionally biased region" description="Polar residues" evidence="1">
    <location>
        <begin position="97"/>
        <end position="107"/>
    </location>
</feature>
<feature type="region of interest" description="Disordered" evidence="1">
    <location>
        <begin position="1"/>
        <end position="147"/>
    </location>
</feature>
<feature type="compositionally biased region" description="Polar residues" evidence="1">
    <location>
        <begin position="1223"/>
        <end position="1233"/>
    </location>
</feature>
<dbReference type="GeneID" id="115466927"/>
<dbReference type="RefSeq" id="XP_030054381.1">
    <property type="nucleotide sequence ID" value="XM_030198521.1"/>
</dbReference>
<feature type="compositionally biased region" description="Acidic residues" evidence="1">
    <location>
        <begin position="55"/>
        <end position="72"/>
    </location>
</feature>
<feature type="compositionally biased region" description="Low complexity" evidence="1">
    <location>
        <begin position="506"/>
        <end position="537"/>
    </location>
</feature>
<feature type="compositionally biased region" description="Acidic residues" evidence="1">
    <location>
        <begin position="108"/>
        <end position="147"/>
    </location>
</feature>
<feature type="compositionally biased region" description="Low complexity" evidence="1">
    <location>
        <begin position="182"/>
        <end position="192"/>
    </location>
</feature>
<keyword evidence="2" id="KW-1185">Reference proteome</keyword>
<gene>
    <name evidence="3" type="primary">RBM33</name>
</gene>
<dbReference type="InterPro" id="IPR039878">
    <property type="entry name" value="RBM33"/>
</dbReference>
<feature type="compositionally biased region" description="Polar residues" evidence="1">
    <location>
        <begin position="555"/>
        <end position="564"/>
    </location>
</feature>
<accession>A0A6P7XMJ3</accession>
<evidence type="ECO:0000313" key="3">
    <source>
        <dbReference type="RefSeq" id="XP_030054381.1"/>
    </source>
</evidence>
<feature type="compositionally biased region" description="Polar residues" evidence="1">
    <location>
        <begin position="738"/>
        <end position="749"/>
    </location>
</feature>
<feature type="compositionally biased region" description="Pro residues" evidence="1">
    <location>
        <begin position="683"/>
        <end position="696"/>
    </location>
</feature>
<feature type="region of interest" description="Disordered" evidence="1">
    <location>
        <begin position="1204"/>
        <end position="1233"/>
    </location>
</feature>
<feature type="compositionally biased region" description="Acidic residues" evidence="1">
    <location>
        <begin position="28"/>
        <end position="45"/>
    </location>
</feature>
<feature type="compositionally biased region" description="Low complexity" evidence="1">
    <location>
        <begin position="661"/>
        <end position="674"/>
    </location>
</feature>
<protein>
    <submittedName>
        <fullName evidence="3">RNA-binding protein 33 isoform X1</fullName>
    </submittedName>
</protein>
<feature type="compositionally biased region" description="Polar residues" evidence="1">
    <location>
        <begin position="447"/>
        <end position="462"/>
    </location>
</feature>
<dbReference type="CTD" id="155435"/>
<dbReference type="Proteomes" id="UP000515156">
    <property type="component" value="Chromosome 1"/>
</dbReference>
<evidence type="ECO:0000313" key="2">
    <source>
        <dbReference type="Proteomes" id="UP000515156"/>
    </source>
</evidence>
<dbReference type="InParanoid" id="A0A6P7XMJ3"/>
<reference evidence="3" key="1">
    <citation type="submission" date="2025-08" db="UniProtKB">
        <authorList>
            <consortium name="RefSeq"/>
        </authorList>
    </citation>
    <scope>IDENTIFICATION</scope>
</reference>
<dbReference type="FunCoup" id="A0A6P7XMJ3">
    <property type="interactions" value="1776"/>
</dbReference>
<dbReference type="SUPFAM" id="SSF54928">
    <property type="entry name" value="RNA-binding domain, RBD"/>
    <property type="match status" value="1"/>
</dbReference>
<feature type="compositionally biased region" description="Acidic residues" evidence="1">
    <location>
        <begin position="1"/>
        <end position="11"/>
    </location>
</feature>
<feature type="compositionally biased region" description="Low complexity" evidence="1">
    <location>
        <begin position="639"/>
        <end position="652"/>
    </location>
</feature>
<organism evidence="2 3">
    <name type="scientific">Microcaecilia unicolor</name>
    <dbReference type="NCBI Taxonomy" id="1415580"/>
    <lineage>
        <taxon>Eukaryota</taxon>
        <taxon>Metazoa</taxon>
        <taxon>Chordata</taxon>
        <taxon>Craniata</taxon>
        <taxon>Vertebrata</taxon>
        <taxon>Euteleostomi</taxon>
        <taxon>Amphibia</taxon>
        <taxon>Gymnophiona</taxon>
        <taxon>Siphonopidae</taxon>
        <taxon>Microcaecilia</taxon>
    </lineage>
</organism>
<feature type="compositionally biased region" description="Pro residues" evidence="1">
    <location>
        <begin position="538"/>
        <end position="552"/>
    </location>
</feature>
<feature type="compositionally biased region" description="Basic and acidic residues" evidence="1">
    <location>
        <begin position="323"/>
        <end position="332"/>
    </location>
</feature>
<feature type="compositionally biased region" description="Acidic residues" evidence="1">
    <location>
        <begin position="193"/>
        <end position="209"/>
    </location>
</feature>
<proteinExistence type="predicted"/>
<evidence type="ECO:0000256" key="1">
    <source>
        <dbReference type="SAM" id="MobiDB-lite"/>
    </source>
</evidence>
<feature type="compositionally biased region" description="Polar residues" evidence="1">
    <location>
        <begin position="706"/>
        <end position="718"/>
    </location>
</feature>
<dbReference type="PANTHER" id="PTHR22014">
    <property type="entry name" value="RNA-BINDING PROTEIN 33"/>
    <property type="match status" value="1"/>
</dbReference>
<sequence>MAATVGDDDFDKFDKPGAERSRRRRTDDDNDWDSELEDDLLEEDFLSGKKNQSDLSDEELNDDLLQSDEEEQVQQQRFSSEDVTVSLNATAGIVTSFDLSESANDQTVEPDYEQDEENVYEEESEMYTQEYTEEQQYEDNDAELTEDQIEYVDEQDGEIDNDEVLDLEINEPLDEFADEDYSQQVYSQQEVQQEQEDYVVEEELEDATDSQETSYKSEEMMTETGEVQEEMKEESDEEDDEDEESCRLRFKTERKEGTIIRLSDGTRERRNIPETLELSAEAKAALMEFEEKERQRKQGRYGPRRGGGGGRRGRGGFMSHVMGDLRRDNTDRGRMQDHRLPITSHSSRGQPIRSLFQQQHIQPLLPLPHSHHSAPQEMSTQPRVEAPRMMMTPPPVNQQQPKNIHINPHFKGAVVTPVQGRVPLLPLPNQPRPAVGPQRFPGPPDFQQHTPGPISSNFSQVQRLPLQDQWRSPPPPPEREPFFIGEPRFPNHHIFDQRSPPPPLMLNSNHPLPNQNPLPFNQAGPGFNQPGQQHQPGFNPPGQQPNFNPPGQQPTFSQPGQQPSFNPPGQQPTFSQPGQQPNFNPPGQQPTFSQPGQQPNFNPPGQQPGFPRERPIRPNIQSHGPVGILHFNQPGSSNLRPFIPPRQQFPQGPGQPPMPLVQPNLQGPLHPPLQHQHHHLTGPPQPLLPISQPPFRPVLHAPQPQPGSTRMQLPQRSGQVKPRHSTPVQNIVKRPNQHHQPSLPRNSNLRELPIAPSHMMEISKNSQGSTPAAQVKPITSIVPPSRTTASVKNPQMRPHMKVRAVNPTSHLKVEVKMEPELPDEDEETRLYRLKIEEQKRLREEILKQKELRRQQQAGARKKELLERLAQRQQQSSLPLPLPLAQAQQEEQTSHIPTNGSSLPTQPGTMVRPNMKNRLQVQKQETAHTSVPQRNQPHFQTASSLCAQVQDQQNTIVKQLRPNRITPQTPTQQFQKMQTRSAMATTVQTPPQTARVASIQGRPLELKPGAKRTVMQRASSAGGDGPHVGAKFRMIKLPAGQGGENVGFSYPEGHPQRFQQSQQQRQMPVRKVTLSKGTVQQQQQIQQAHIQSAVPQGVKESQGFRQPKQAIMRGRGRGVAGQMGRGRMMPNKQNLRVVECKPQPHIVSVEGLSSSTTGLQLKNLLMSVGPIQSLQMMPQQRKAIAKFIEPRHALAFQQKFHRSSEQLDTATTGEELSPSVHIPCSTSDPQMNRI</sequence>
<dbReference type="KEGG" id="muo:115466927"/>
<feature type="compositionally biased region" description="Polar residues" evidence="1">
    <location>
        <begin position="77"/>
        <end position="89"/>
    </location>
</feature>
<feature type="compositionally biased region" description="Acidic residues" evidence="1">
    <location>
        <begin position="226"/>
        <end position="244"/>
    </location>
</feature>
<dbReference type="OrthoDB" id="5990677at2759"/>